<dbReference type="RefSeq" id="WP_089200322.1">
    <property type="nucleotide sequence ID" value="NZ_NHRJ02000006.1"/>
</dbReference>
<accession>A0A2W1N7H7</accession>
<dbReference type="PANTHER" id="PTHR10996">
    <property type="entry name" value="2-HYDROXYACID DEHYDROGENASE-RELATED"/>
    <property type="match status" value="1"/>
</dbReference>
<dbReference type="OrthoDB" id="9805416at2"/>
<dbReference type="Pfam" id="PF02826">
    <property type="entry name" value="2-Hacid_dh_C"/>
    <property type="match status" value="1"/>
</dbReference>
<organism evidence="4 5">
    <name type="scientific">Paenibacillus xerothermodurans</name>
    <dbReference type="NCBI Taxonomy" id="1977292"/>
    <lineage>
        <taxon>Bacteria</taxon>
        <taxon>Bacillati</taxon>
        <taxon>Bacillota</taxon>
        <taxon>Bacilli</taxon>
        <taxon>Bacillales</taxon>
        <taxon>Paenibacillaceae</taxon>
        <taxon>Paenibacillus</taxon>
    </lineage>
</organism>
<evidence type="ECO:0000256" key="2">
    <source>
        <dbReference type="ARBA" id="ARBA00023027"/>
    </source>
</evidence>
<dbReference type="SUPFAM" id="SSF51735">
    <property type="entry name" value="NAD(P)-binding Rossmann-fold domains"/>
    <property type="match status" value="1"/>
</dbReference>
<feature type="domain" description="D-isomer specific 2-hydroxyacid dehydrogenase NAD-binding" evidence="3">
    <location>
        <begin position="148"/>
        <end position="295"/>
    </location>
</feature>
<name>A0A2W1N7H7_PAEXE</name>
<dbReference type="Proteomes" id="UP000214746">
    <property type="component" value="Unassembled WGS sequence"/>
</dbReference>
<gene>
    <name evidence="4" type="ORF">CBW46_012415</name>
</gene>
<dbReference type="InterPro" id="IPR006140">
    <property type="entry name" value="D-isomer_DH_NAD-bd"/>
</dbReference>
<keyword evidence="2" id="KW-0520">NAD</keyword>
<comment type="caution">
    <text evidence="4">The sequence shown here is derived from an EMBL/GenBank/DDBJ whole genome shotgun (WGS) entry which is preliminary data.</text>
</comment>
<dbReference type="Gene3D" id="3.40.50.720">
    <property type="entry name" value="NAD(P)-binding Rossmann-like Domain"/>
    <property type="match status" value="2"/>
</dbReference>
<dbReference type="InterPro" id="IPR036291">
    <property type="entry name" value="NAD(P)-bd_dom_sf"/>
</dbReference>
<protein>
    <recommendedName>
        <fullName evidence="3">D-isomer specific 2-hydroxyacid dehydrogenase NAD-binding domain-containing protein</fullName>
    </recommendedName>
</protein>
<dbReference type="GO" id="GO:0030267">
    <property type="term" value="F:glyoxylate reductase (NADPH) activity"/>
    <property type="evidence" value="ECO:0007669"/>
    <property type="project" value="TreeGrafter"/>
</dbReference>
<keyword evidence="1" id="KW-0560">Oxidoreductase</keyword>
<keyword evidence="5" id="KW-1185">Reference proteome</keyword>
<evidence type="ECO:0000259" key="3">
    <source>
        <dbReference type="Pfam" id="PF02826"/>
    </source>
</evidence>
<evidence type="ECO:0000313" key="4">
    <source>
        <dbReference type="EMBL" id="PZE20569.1"/>
    </source>
</evidence>
<sequence length="335" mass="37318">MGIKAVFLAEPDNKYITRVFDESTMRRLKKTVNLYSEYIHRHNARHHAEALKDVEVAFSTWGIPHFTAAEIRTWFPNLKALFYAAGSVQRFARQFLSCGVILVSSWAANAVPVAEYTAAQIVLANKGYFLTSRQYKLGYAEARRLMNLYPGNYGARVGIIGAGMIGRKVIGLLRASDLEIDVFDPFLPDAAAAELGVRKTDLVDLFRRCDTISNHLANLPETVGILRSEHFDKMLPHATFINTGRGAQVVEADLIRALREVPTRTAVLDVTHPEPVQDDSELLRLDNVILTPHIAGSLGLEVARMGVVAAEEFECFTRGQPLRYQVTEDMLATMA</sequence>
<reference evidence="4" key="1">
    <citation type="submission" date="2018-06" db="EMBL/GenBank/DDBJ databases">
        <title>Paenibacillus xerothermodurans sp. nov. an extremely dry heat resistant spore forming bacterium isolated from the soil of Cape Canaveral, Florida.</title>
        <authorList>
            <person name="Seuylemezian A."/>
            <person name="Kaur N."/>
            <person name="Patil P."/>
            <person name="Patil P."/>
            <person name="Mayilraj S."/>
            <person name="Vaishampayan P."/>
        </authorList>
    </citation>
    <scope>NUCLEOTIDE SEQUENCE [LARGE SCALE GENOMIC DNA]</scope>
    <source>
        <strain evidence="4">ATCC 27380</strain>
    </source>
</reference>
<dbReference type="InterPro" id="IPR050223">
    <property type="entry name" value="D-isomer_2-hydroxyacid_DH"/>
</dbReference>
<dbReference type="GO" id="GO:0016618">
    <property type="term" value="F:hydroxypyruvate reductase [NAD(P)H] activity"/>
    <property type="evidence" value="ECO:0007669"/>
    <property type="project" value="TreeGrafter"/>
</dbReference>
<proteinExistence type="predicted"/>
<dbReference type="CDD" id="cd12167">
    <property type="entry name" value="2-Hacid_dh_8"/>
    <property type="match status" value="1"/>
</dbReference>
<dbReference type="GO" id="GO:0051287">
    <property type="term" value="F:NAD binding"/>
    <property type="evidence" value="ECO:0007669"/>
    <property type="project" value="InterPro"/>
</dbReference>
<dbReference type="AlphaFoldDB" id="A0A2W1N7H7"/>
<evidence type="ECO:0000256" key="1">
    <source>
        <dbReference type="ARBA" id="ARBA00023002"/>
    </source>
</evidence>
<dbReference type="EMBL" id="NHRJ02000006">
    <property type="protein sequence ID" value="PZE20569.1"/>
    <property type="molecule type" value="Genomic_DNA"/>
</dbReference>
<evidence type="ECO:0000313" key="5">
    <source>
        <dbReference type="Proteomes" id="UP000214746"/>
    </source>
</evidence>
<dbReference type="GO" id="GO:0005829">
    <property type="term" value="C:cytosol"/>
    <property type="evidence" value="ECO:0007669"/>
    <property type="project" value="TreeGrafter"/>
</dbReference>
<dbReference type="PANTHER" id="PTHR10996:SF178">
    <property type="entry name" value="2-HYDROXYACID DEHYDROGENASE YGL185C-RELATED"/>
    <property type="match status" value="1"/>
</dbReference>